<feature type="transmembrane region" description="Helical" evidence="9">
    <location>
        <begin position="109"/>
        <end position="132"/>
    </location>
</feature>
<keyword evidence="4" id="KW-0808">Transferase</keyword>
<evidence type="ECO:0000313" key="11">
    <source>
        <dbReference type="EMBL" id="GLK91441.1"/>
    </source>
</evidence>
<evidence type="ECO:0000256" key="3">
    <source>
        <dbReference type="ARBA" id="ARBA00022475"/>
    </source>
</evidence>
<evidence type="ECO:0000256" key="8">
    <source>
        <dbReference type="ARBA" id="ARBA00023315"/>
    </source>
</evidence>
<evidence type="ECO:0000256" key="5">
    <source>
        <dbReference type="ARBA" id="ARBA00022692"/>
    </source>
</evidence>
<keyword evidence="6 9" id="KW-1133">Transmembrane helix</keyword>
<dbReference type="InterPro" id="IPR036526">
    <property type="entry name" value="C-N_Hydrolase_sf"/>
</dbReference>
<dbReference type="PANTHER" id="PTHR38686">
    <property type="entry name" value="APOLIPOPROTEIN N-ACYLTRANSFERASE"/>
    <property type="match status" value="1"/>
</dbReference>
<accession>A0A9W6K8K8</accession>
<feature type="transmembrane region" description="Helical" evidence="9">
    <location>
        <begin position="208"/>
        <end position="228"/>
    </location>
</feature>
<comment type="similarity">
    <text evidence="2">Belongs to the CN hydrolase family. Apolipoprotein N-acyltransferase subfamily.</text>
</comment>
<dbReference type="AlphaFoldDB" id="A0A9W6K8K8"/>
<evidence type="ECO:0000256" key="2">
    <source>
        <dbReference type="ARBA" id="ARBA00010065"/>
    </source>
</evidence>
<organism evidence="11 12">
    <name type="scientific">Pseudomonas turukhanskensis</name>
    <dbReference type="NCBI Taxonomy" id="1806536"/>
    <lineage>
        <taxon>Bacteria</taxon>
        <taxon>Pseudomonadati</taxon>
        <taxon>Pseudomonadota</taxon>
        <taxon>Gammaproteobacteria</taxon>
        <taxon>Pseudomonadales</taxon>
        <taxon>Pseudomonadaceae</taxon>
        <taxon>Pseudomonas</taxon>
    </lineage>
</organism>
<keyword evidence="12" id="KW-1185">Reference proteome</keyword>
<dbReference type="SUPFAM" id="SSF56317">
    <property type="entry name" value="Carbon-nitrogen hydrolase"/>
    <property type="match status" value="1"/>
</dbReference>
<evidence type="ECO:0000256" key="1">
    <source>
        <dbReference type="ARBA" id="ARBA00004651"/>
    </source>
</evidence>
<comment type="subcellular location">
    <subcellularLocation>
        <location evidence="1">Cell membrane</location>
        <topology evidence="1">Multi-pass membrane protein</topology>
    </subcellularLocation>
</comment>
<feature type="transmembrane region" description="Helical" evidence="9">
    <location>
        <begin position="28"/>
        <end position="46"/>
    </location>
</feature>
<evidence type="ECO:0000256" key="6">
    <source>
        <dbReference type="ARBA" id="ARBA00022989"/>
    </source>
</evidence>
<keyword evidence="3" id="KW-1003">Cell membrane</keyword>
<protein>
    <recommendedName>
        <fullName evidence="10">CN hydrolase domain-containing protein</fullName>
    </recommendedName>
</protein>
<keyword evidence="7 9" id="KW-0472">Membrane</keyword>
<dbReference type="InterPro" id="IPR004563">
    <property type="entry name" value="Apolipo_AcylTrfase"/>
</dbReference>
<feature type="transmembrane region" description="Helical" evidence="9">
    <location>
        <begin position="177"/>
        <end position="196"/>
    </location>
</feature>
<feature type="transmembrane region" description="Helical" evidence="9">
    <location>
        <begin position="514"/>
        <end position="535"/>
    </location>
</feature>
<evidence type="ECO:0000259" key="10">
    <source>
        <dbReference type="PROSITE" id="PS50263"/>
    </source>
</evidence>
<dbReference type="PROSITE" id="PS50263">
    <property type="entry name" value="CN_HYDROLASE"/>
    <property type="match status" value="1"/>
</dbReference>
<sequence length="545" mass="59196">MRSGLHALNRHTWLCNGTSRKWHRANRLLGLFLLALVCAVPFGLAFAYESGLAPYLALVAFTPAMYVVGRLRAAAEVVLFSLVTSVLTIAMVTYWVPTAIADMVAVGTAGAGLLSALLWLLWCGGNALFLIVYRYWHARHLLQVACLGVVLVNHWPSVFGVNPFISLMHADALSGGAFFIGTTAIELLAILFSAYLAKAAAEASLRPLLRALPIVLTLLVLDYAAVWYSSLATSRSLTVALVQAGNVYSQKLASATDIEKFVRQITDGPGGGADLVVFSENVFSFNFADDPTSANAALEALKRFSAEREVAFLLSAVQASPDEEPTEPGRAKNTRVSSQLINQGQLQGYADKAKTIPFAEYTPSWAVAPFRWLGVKVESRAPSYDYHQGMVKGVRIIPLTCFESIDQAVVETRLDARPGLLVSQSNLDSFGQPGSSTYRAALWAHMAHERRWTTQWQVPVVRAVKGGGSTQVNAQGYLDQALLQQSWGQEWVSATVTVPEFTALNGALALLRQVSAWLIGTLAFCYVAQGAVLYVRRKWLPGKAD</sequence>
<keyword evidence="8" id="KW-0012">Acyltransferase</keyword>
<name>A0A9W6K8K8_9PSED</name>
<dbReference type="GO" id="GO:0005886">
    <property type="term" value="C:plasma membrane"/>
    <property type="evidence" value="ECO:0007669"/>
    <property type="project" value="UniProtKB-SubCell"/>
</dbReference>
<dbReference type="EMBL" id="BSFN01000020">
    <property type="protein sequence ID" value="GLK91441.1"/>
    <property type="molecule type" value="Genomic_DNA"/>
</dbReference>
<evidence type="ECO:0000256" key="7">
    <source>
        <dbReference type="ARBA" id="ARBA00023136"/>
    </source>
</evidence>
<feature type="domain" description="CN hydrolase" evidence="10">
    <location>
        <begin position="237"/>
        <end position="498"/>
    </location>
</feature>
<proteinExistence type="inferred from homology"/>
<dbReference type="GO" id="GO:0016410">
    <property type="term" value="F:N-acyltransferase activity"/>
    <property type="evidence" value="ECO:0007669"/>
    <property type="project" value="InterPro"/>
</dbReference>
<evidence type="ECO:0000313" key="12">
    <source>
        <dbReference type="Proteomes" id="UP001143328"/>
    </source>
</evidence>
<gene>
    <name evidence="11" type="ORF">GCM10017655_45050</name>
</gene>
<feature type="transmembrane region" description="Helical" evidence="9">
    <location>
        <begin position="144"/>
        <end position="165"/>
    </location>
</feature>
<evidence type="ECO:0000256" key="9">
    <source>
        <dbReference type="SAM" id="Phobius"/>
    </source>
</evidence>
<feature type="transmembrane region" description="Helical" evidence="9">
    <location>
        <begin position="52"/>
        <end position="68"/>
    </location>
</feature>
<feature type="transmembrane region" description="Helical" evidence="9">
    <location>
        <begin position="77"/>
        <end position="97"/>
    </location>
</feature>
<evidence type="ECO:0000256" key="4">
    <source>
        <dbReference type="ARBA" id="ARBA00022679"/>
    </source>
</evidence>
<keyword evidence="5 9" id="KW-0812">Transmembrane</keyword>
<dbReference type="RefSeq" id="WP_271197688.1">
    <property type="nucleotide sequence ID" value="NZ_BSFN01000020.1"/>
</dbReference>
<dbReference type="PANTHER" id="PTHR38686:SF1">
    <property type="entry name" value="APOLIPOPROTEIN N-ACYLTRANSFERASE"/>
    <property type="match status" value="1"/>
</dbReference>
<reference evidence="11" key="2">
    <citation type="submission" date="2023-01" db="EMBL/GenBank/DDBJ databases">
        <authorList>
            <person name="Sun Q."/>
            <person name="Evtushenko L."/>
        </authorList>
    </citation>
    <scope>NUCLEOTIDE SEQUENCE</scope>
    <source>
        <strain evidence="11">VKM B-2935</strain>
    </source>
</reference>
<comment type="caution">
    <text evidence="11">The sequence shown here is derived from an EMBL/GenBank/DDBJ whole genome shotgun (WGS) entry which is preliminary data.</text>
</comment>
<dbReference type="Proteomes" id="UP001143328">
    <property type="component" value="Unassembled WGS sequence"/>
</dbReference>
<dbReference type="Gene3D" id="3.60.110.10">
    <property type="entry name" value="Carbon-nitrogen hydrolase"/>
    <property type="match status" value="1"/>
</dbReference>
<dbReference type="InterPro" id="IPR003010">
    <property type="entry name" value="C-N_Hydrolase"/>
</dbReference>
<reference evidence="11" key="1">
    <citation type="journal article" date="2014" name="Int. J. Syst. Evol. Microbiol.">
        <title>Complete genome sequence of Corynebacterium casei LMG S-19264T (=DSM 44701T), isolated from a smear-ripened cheese.</title>
        <authorList>
            <consortium name="US DOE Joint Genome Institute (JGI-PGF)"/>
            <person name="Walter F."/>
            <person name="Albersmeier A."/>
            <person name="Kalinowski J."/>
            <person name="Ruckert C."/>
        </authorList>
    </citation>
    <scope>NUCLEOTIDE SEQUENCE</scope>
    <source>
        <strain evidence="11">VKM B-2935</strain>
    </source>
</reference>
<dbReference type="GO" id="GO:0042158">
    <property type="term" value="P:lipoprotein biosynthetic process"/>
    <property type="evidence" value="ECO:0007669"/>
    <property type="project" value="InterPro"/>
</dbReference>